<sequence length="68" mass="7674">MVNHFLGCLLSIAKRFGHASAEERSGLPESALQRIWRYVGDACGWLARVVRPVANSNLWRHTCFAFLS</sequence>
<dbReference type="Proteomes" id="UP000008550">
    <property type="component" value="Chromosome"/>
</dbReference>
<evidence type="ECO:0000313" key="1">
    <source>
        <dbReference type="EMBL" id="ABZ82779.1"/>
    </source>
</evidence>
<keyword evidence="2" id="KW-1185">Reference proteome</keyword>
<proteinExistence type="predicted"/>
<dbReference type="HOGENOM" id="CLU_2788164_0_0_9"/>
<dbReference type="KEGG" id="hmo:HM1_0160"/>
<reference evidence="1 2" key="1">
    <citation type="journal article" date="2008" name="J. Bacteriol.">
        <title>The genome of Heliobacterium modesticaldum, a phototrophic representative of the Firmicutes containing the simplest photosynthetic apparatus.</title>
        <authorList>
            <person name="Sattley W.M."/>
            <person name="Madigan M.T."/>
            <person name="Swingley W.D."/>
            <person name="Cheung P.C."/>
            <person name="Clocksin K.M."/>
            <person name="Conrad A.L."/>
            <person name="Dejesa L.C."/>
            <person name="Honchak B.M."/>
            <person name="Jung D.O."/>
            <person name="Karbach L.E."/>
            <person name="Kurdoglu A."/>
            <person name="Lahiri S."/>
            <person name="Mastrian S.D."/>
            <person name="Page L.E."/>
            <person name="Taylor H.L."/>
            <person name="Wang Z.T."/>
            <person name="Raymond J."/>
            <person name="Chen M."/>
            <person name="Blankenship R.E."/>
            <person name="Touchman J.W."/>
        </authorList>
    </citation>
    <scope>NUCLEOTIDE SEQUENCE [LARGE SCALE GENOMIC DNA]</scope>
    <source>
        <strain evidence="2">ATCC 51547 / Ice1</strain>
    </source>
</reference>
<evidence type="ECO:0000313" key="2">
    <source>
        <dbReference type="Proteomes" id="UP000008550"/>
    </source>
</evidence>
<accession>B0TDR6</accession>
<dbReference type="EMBL" id="CP000930">
    <property type="protein sequence ID" value="ABZ82779.1"/>
    <property type="molecule type" value="Genomic_DNA"/>
</dbReference>
<organism evidence="1 2">
    <name type="scientific">Heliobacterium modesticaldum (strain ATCC 51547 / Ice1)</name>
    <dbReference type="NCBI Taxonomy" id="498761"/>
    <lineage>
        <taxon>Bacteria</taxon>
        <taxon>Bacillati</taxon>
        <taxon>Bacillota</taxon>
        <taxon>Clostridia</taxon>
        <taxon>Eubacteriales</taxon>
        <taxon>Heliobacteriaceae</taxon>
        <taxon>Heliomicrobium</taxon>
    </lineage>
</organism>
<gene>
    <name evidence="1" type="ORF">HM1_0160</name>
</gene>
<dbReference type="STRING" id="498761.HM1_0160"/>
<name>B0TDR6_HELMI</name>
<protein>
    <submittedName>
        <fullName evidence="1">Uncharacterized protein</fullName>
    </submittedName>
</protein>
<dbReference type="AlphaFoldDB" id="B0TDR6"/>